<feature type="domain" description="J" evidence="1">
    <location>
        <begin position="204"/>
        <end position="266"/>
    </location>
</feature>
<reference evidence="2 3" key="1">
    <citation type="submission" date="2015-08" db="EMBL/GenBank/DDBJ databases">
        <title>Comparative genomics of the Campylobacter concisus group.</title>
        <authorList>
            <person name="Yee E."/>
            <person name="Chapman M.H."/>
            <person name="Huynh S."/>
            <person name="Bono J.L."/>
            <person name="On S.L."/>
            <person name="St Leger J."/>
            <person name="Foster G."/>
            <person name="Parker C.T."/>
            <person name="Miller W.G."/>
        </authorList>
    </citation>
    <scope>NUCLEOTIDE SEQUENCE [LARGE SCALE GENOMIC DNA]</scope>
    <source>
        <strain evidence="2 3">RM9337</strain>
    </source>
</reference>
<dbReference type="AlphaFoldDB" id="A0AAW3ZXE9"/>
<dbReference type="RefSeq" id="WP_170016138.1">
    <property type="nucleotide sequence ID" value="NZ_CP012545.1"/>
</dbReference>
<sequence>MNITQTLESLSIQTQDDILFCELRNIIIKNFSKTIANKGKIISFYEESEIPQRKCFLKFIKKIYEKETNEELNLFFAQYKTIKINYVQKNAVSNMFFVDVDFVKDEIVLLLNNTHKIFANYIMQCFKDNENKFNEKQNILHVKIKNESDFDAFNTLFSKKEHLNFIIHFNLDSTKFDTFKRNFKVQKSSKFVNRFSALADLLEDNFETLGCEKDSDFEQIRQSYLSLVKIYHPDRHASKPQKIQNEYREKFEKIQTAYESLKPLFKTQENFVSA</sequence>
<dbReference type="InterPro" id="IPR036869">
    <property type="entry name" value="J_dom_sf"/>
</dbReference>
<gene>
    <name evidence="2" type="ORF">CCAL9337_04780</name>
</gene>
<keyword evidence="3" id="KW-1185">Reference proteome</keyword>
<accession>A0AAW3ZXE9</accession>
<keyword evidence="2" id="KW-0456">Lyase</keyword>
<proteinExistence type="predicted"/>
<dbReference type="GO" id="GO:0016829">
    <property type="term" value="F:lyase activity"/>
    <property type="evidence" value="ECO:0007669"/>
    <property type="project" value="UniProtKB-KW"/>
</dbReference>
<dbReference type="Proteomes" id="UP000650616">
    <property type="component" value="Unassembled WGS sequence"/>
</dbReference>
<name>A0AAW3ZXE9_9BACT</name>
<dbReference type="SMART" id="SM00271">
    <property type="entry name" value="DnaJ"/>
    <property type="match status" value="1"/>
</dbReference>
<comment type="caution">
    <text evidence="2">The sequence shown here is derived from an EMBL/GenBank/DDBJ whole genome shotgun (WGS) entry which is preliminary data.</text>
</comment>
<dbReference type="InterPro" id="IPR001623">
    <property type="entry name" value="DnaJ_domain"/>
</dbReference>
<evidence type="ECO:0000313" key="2">
    <source>
        <dbReference type="EMBL" id="MBE3608043.1"/>
    </source>
</evidence>
<dbReference type="InterPro" id="IPR050817">
    <property type="entry name" value="DjlA_DnaK_co-chaperone"/>
</dbReference>
<dbReference type="CDD" id="cd06257">
    <property type="entry name" value="DnaJ"/>
    <property type="match status" value="1"/>
</dbReference>
<dbReference type="Pfam" id="PF00226">
    <property type="entry name" value="DnaJ"/>
    <property type="match status" value="1"/>
</dbReference>
<dbReference type="PRINTS" id="PR00625">
    <property type="entry name" value="JDOMAIN"/>
</dbReference>
<evidence type="ECO:0000313" key="3">
    <source>
        <dbReference type="Proteomes" id="UP000650616"/>
    </source>
</evidence>
<protein>
    <submittedName>
        <fullName evidence="2">Adenylosuccinate lyase</fullName>
        <ecNumber evidence="2">4.3.2.2</ecNumber>
    </submittedName>
</protein>
<dbReference type="PROSITE" id="PS50076">
    <property type="entry name" value="DNAJ_2"/>
    <property type="match status" value="1"/>
</dbReference>
<dbReference type="NCBIfam" id="NF006502">
    <property type="entry name" value="PRK08937.3-2"/>
    <property type="match status" value="1"/>
</dbReference>
<evidence type="ECO:0000259" key="1">
    <source>
        <dbReference type="PROSITE" id="PS50076"/>
    </source>
</evidence>
<dbReference type="EC" id="4.3.2.2" evidence="2"/>
<dbReference type="EMBL" id="LIWG01000004">
    <property type="protein sequence ID" value="MBE3608043.1"/>
    <property type="molecule type" value="Genomic_DNA"/>
</dbReference>
<dbReference type="PANTHER" id="PTHR24074">
    <property type="entry name" value="CO-CHAPERONE PROTEIN DJLA"/>
    <property type="match status" value="1"/>
</dbReference>
<dbReference type="SUPFAM" id="SSF46565">
    <property type="entry name" value="Chaperone J-domain"/>
    <property type="match status" value="1"/>
</dbReference>
<organism evidence="2 3">
    <name type="scientific">Campylobacter californiensis</name>
    <dbReference type="NCBI Taxonomy" id="1032243"/>
    <lineage>
        <taxon>Bacteria</taxon>
        <taxon>Pseudomonadati</taxon>
        <taxon>Campylobacterota</taxon>
        <taxon>Epsilonproteobacteria</taxon>
        <taxon>Campylobacterales</taxon>
        <taxon>Campylobacteraceae</taxon>
        <taxon>Campylobacter</taxon>
    </lineage>
</organism>
<dbReference type="Gene3D" id="1.10.287.110">
    <property type="entry name" value="DnaJ domain"/>
    <property type="match status" value="1"/>
</dbReference>